<proteinExistence type="predicted"/>
<organism evidence="1 2">
    <name type="scientific">Rangifer tarandus platyrhynchus</name>
    <name type="common">Svalbard reindeer</name>
    <dbReference type="NCBI Taxonomy" id="3082113"/>
    <lineage>
        <taxon>Eukaryota</taxon>
        <taxon>Metazoa</taxon>
        <taxon>Chordata</taxon>
        <taxon>Craniata</taxon>
        <taxon>Vertebrata</taxon>
        <taxon>Euteleostomi</taxon>
        <taxon>Mammalia</taxon>
        <taxon>Eutheria</taxon>
        <taxon>Laurasiatheria</taxon>
        <taxon>Artiodactyla</taxon>
        <taxon>Ruminantia</taxon>
        <taxon>Pecora</taxon>
        <taxon>Cervidae</taxon>
        <taxon>Odocoileinae</taxon>
        <taxon>Rangifer</taxon>
    </lineage>
</organism>
<reference evidence="1" key="1">
    <citation type="submission" date="2023-05" db="EMBL/GenBank/DDBJ databases">
        <authorList>
            <consortium name="ELIXIR-Norway"/>
        </authorList>
    </citation>
    <scope>NUCLEOTIDE SEQUENCE</scope>
</reference>
<reference evidence="1" key="2">
    <citation type="submission" date="2025-03" db="EMBL/GenBank/DDBJ databases">
        <authorList>
            <consortium name="ELIXIR-Norway"/>
            <consortium name="Elixir Norway"/>
        </authorList>
    </citation>
    <scope>NUCLEOTIDE SEQUENCE</scope>
</reference>
<sequence>MGMARHNLPCQPLYTACLPMATSPSVLSWLLLPSPHRGTHSYSSVIPVPGFPPQCLQHFSCLPPPRLSPPALALVSLGNVLGPGEALKGRMVLHGQIFPTIEPPILAP</sequence>
<gene>
    <name evidence="1" type="ORF">MRATA1EN22A_LOCUS21772</name>
</gene>
<evidence type="ECO:0000313" key="1">
    <source>
        <dbReference type="EMBL" id="CAN0492931.1"/>
    </source>
</evidence>
<dbReference type="EMBL" id="OX596117">
    <property type="protein sequence ID" value="CAN0492931.1"/>
    <property type="molecule type" value="Genomic_DNA"/>
</dbReference>
<dbReference type="Proteomes" id="UP001162501">
    <property type="component" value="Chromosome 33"/>
</dbReference>
<evidence type="ECO:0000313" key="2">
    <source>
        <dbReference type="Proteomes" id="UP001162501"/>
    </source>
</evidence>
<protein>
    <submittedName>
        <fullName evidence="1">Uncharacterized protein</fullName>
    </submittedName>
</protein>
<name>A0AC59ZRU7_RANTA</name>
<accession>A0AC59ZRU7</accession>